<feature type="binding site" evidence="6">
    <location>
        <position position="369"/>
    </location>
    <ligand>
        <name>hydrogencarbonate</name>
        <dbReference type="ChEBI" id="CHEBI:17544"/>
        <label>1</label>
    </ligand>
</feature>
<dbReference type="CDD" id="cd13618">
    <property type="entry name" value="PBP2_transferrin_N"/>
    <property type="match status" value="1"/>
</dbReference>
<dbReference type="GO" id="GO:0046872">
    <property type="term" value="F:metal ion binding"/>
    <property type="evidence" value="ECO:0007669"/>
    <property type="project" value="UniProtKB-KW"/>
</dbReference>
<keyword evidence="11" id="KW-1185">Reference proteome</keyword>
<dbReference type="GO" id="GO:0055037">
    <property type="term" value="C:recycling endosome"/>
    <property type="evidence" value="ECO:0007669"/>
    <property type="project" value="TreeGrafter"/>
</dbReference>
<dbReference type="PANTHER" id="PTHR11485:SF20">
    <property type="entry name" value="INHIBITOR OF CARBONIC ANHYDRASE"/>
    <property type="match status" value="1"/>
</dbReference>
<feature type="binding site" evidence="7">
    <location>
        <position position="181"/>
    </location>
    <ligand>
        <name>Fe(3+)</name>
        <dbReference type="ChEBI" id="CHEBI:29034"/>
        <label>1</label>
    </ligand>
</feature>
<protein>
    <recommendedName>
        <fullName evidence="9">Transferrin-like domain-containing protein</fullName>
    </recommendedName>
</protein>
<feature type="binding site" evidence="7">
    <location>
        <position position="242"/>
    </location>
    <ligand>
        <name>Fe(3+)</name>
        <dbReference type="ChEBI" id="CHEBI:29034"/>
        <label>1</label>
    </ligand>
</feature>
<dbReference type="GeneTree" id="ENSGT00940000163596"/>
<dbReference type="InterPro" id="IPR016357">
    <property type="entry name" value="Transferrin"/>
</dbReference>
<feature type="disulfide bond" evidence="8">
    <location>
        <begin position="395"/>
        <end position="409"/>
    </location>
</feature>
<comment type="subcellular location">
    <subcellularLocation>
        <location evidence="1">Secreted</location>
    </subcellularLocation>
</comment>
<dbReference type="PANTHER" id="PTHR11485">
    <property type="entry name" value="TRANSFERRIN"/>
    <property type="match status" value="1"/>
</dbReference>
<feature type="disulfide bond" evidence="8">
    <location>
        <begin position="11"/>
        <end position="31"/>
    </location>
</feature>
<dbReference type="FunFam" id="3.40.190.10:FF:000095">
    <property type="entry name" value="Lactotransferrin"/>
    <property type="match status" value="2"/>
</dbReference>
<evidence type="ECO:0000259" key="9">
    <source>
        <dbReference type="PROSITE" id="PS51408"/>
    </source>
</evidence>
<dbReference type="Ensembl" id="ENSNVIT00000035158.1">
    <property type="protein sequence ID" value="ENSNVIP00000030347.1"/>
    <property type="gene ID" value="ENSNVIG00000023064.1"/>
</dbReference>
<evidence type="ECO:0000256" key="6">
    <source>
        <dbReference type="PIRSR" id="PIRSR002549-2"/>
    </source>
</evidence>
<dbReference type="GO" id="GO:0005886">
    <property type="term" value="C:plasma membrane"/>
    <property type="evidence" value="ECO:0007669"/>
    <property type="project" value="TreeGrafter"/>
</dbReference>
<organism evidence="10 11">
    <name type="scientific">Neovison vison</name>
    <name type="common">American mink</name>
    <name type="synonym">Mustela vison</name>
    <dbReference type="NCBI Taxonomy" id="452646"/>
    <lineage>
        <taxon>Eukaryota</taxon>
        <taxon>Metazoa</taxon>
        <taxon>Chordata</taxon>
        <taxon>Craniata</taxon>
        <taxon>Vertebrata</taxon>
        <taxon>Euteleostomi</taxon>
        <taxon>Mammalia</taxon>
        <taxon>Eutheria</taxon>
        <taxon>Laurasiatheria</taxon>
        <taxon>Carnivora</taxon>
        <taxon>Caniformia</taxon>
        <taxon>Musteloidea</taxon>
        <taxon>Mustelidae</taxon>
        <taxon>Mustelinae</taxon>
        <taxon>Neogale</taxon>
    </lineage>
</organism>
<sequence length="591" mass="65508">CTISDHEASKCSSFSANMKRVLPADGPHITCVKRTSHLECIKAIMANEADAVTLEAGLVLEAGLPPFNLKPVVAEFHGSNIEPQTLHYAVAVVEKGSDLQLKQLQGKKSCHSGLGWSAGWFLPIRILLPSDSVEEAEMAKIFSGSCVPCANREVFPKLCQLCAGKGTNKCACSFQEPYFGYAGAFKCLRDGVGDVAFVRHMTVFENLADRTDHDQYKLLCPDNSQMPVDKYRECNLGLFPSHAVVARNVGGKEDLIWELLNQAQEHFGKDKSTEFQLFASPHGKDLLFTDATRGFLRIPPKMDAKLYVGYEYFAATQHQRRVPTDGSTCVNTPMAGHYAVAVVKKSDPYFTWDSLQGKRSCHPAVGTSAGWIIPMGLIYNKTGSCKFDEFFSQSCAPGSDPDSKLCALCSGGSSPGHTCAPNHHERYYGFSGALRCLVEKGDVAFVKESTVFQNTDGKNPETWAKELKQEDFELLCLDGTRKPVTEARRCHLAIVPNHAVVSRKDKADFVRRILFNQQELFGRDGFEYRMFQMFQSSTKDLLFSDDTACLANLQDKAAYRKYLGPEYLMTIANMGQCLHSELQDACTFHVH</sequence>
<feature type="disulfide bond" evidence="8">
    <location>
        <begin position="361"/>
        <end position="436"/>
    </location>
</feature>
<feature type="binding site" evidence="6">
    <location>
        <position position="370"/>
    </location>
    <ligand>
        <name>hydrogencarbonate</name>
        <dbReference type="ChEBI" id="CHEBI:17544"/>
        <label>1</label>
    </ligand>
</feature>
<dbReference type="SUPFAM" id="SSF53850">
    <property type="entry name" value="Periplasmic binding protein-like II"/>
    <property type="match status" value="2"/>
</dbReference>
<feature type="binding site" evidence="7">
    <location>
        <position position="325"/>
    </location>
    <ligand>
        <name>Fe(3+)</name>
        <dbReference type="ChEBI" id="CHEBI:29034"/>
        <label>1</label>
    </ligand>
</feature>
<dbReference type="GO" id="GO:0005615">
    <property type="term" value="C:extracellular space"/>
    <property type="evidence" value="ECO:0007669"/>
    <property type="project" value="InterPro"/>
</dbReference>
<evidence type="ECO:0000256" key="5">
    <source>
        <dbReference type="PIRNR" id="PIRNR002549"/>
    </source>
</evidence>
<comment type="similarity">
    <text evidence="5">Belongs to the transferrin family.</text>
</comment>
<evidence type="ECO:0000256" key="1">
    <source>
        <dbReference type="ARBA" id="ARBA00004613"/>
    </source>
</evidence>
<keyword evidence="7" id="KW-0408">Iron</keyword>
<reference evidence="10" key="1">
    <citation type="submission" date="2025-08" db="UniProtKB">
        <authorList>
            <consortium name="Ensembl"/>
        </authorList>
    </citation>
    <scope>IDENTIFICATION</scope>
</reference>
<dbReference type="Pfam" id="PF00405">
    <property type="entry name" value="Transferrin"/>
    <property type="match status" value="2"/>
</dbReference>
<dbReference type="GO" id="GO:0005769">
    <property type="term" value="C:early endosome"/>
    <property type="evidence" value="ECO:0007669"/>
    <property type="project" value="TreeGrafter"/>
</dbReference>
<keyword evidence="7" id="KW-0479">Metal-binding</keyword>
<evidence type="ECO:0000313" key="11">
    <source>
        <dbReference type="Proteomes" id="UP000694425"/>
    </source>
</evidence>
<keyword evidence="2" id="KW-0964">Secreted</keyword>
<dbReference type="PRINTS" id="PR00422">
    <property type="entry name" value="TRANSFERRIN"/>
</dbReference>
<proteinExistence type="inferred from homology"/>
<feature type="disulfide bond" evidence="8">
    <location>
        <begin position="220"/>
        <end position="234"/>
    </location>
</feature>
<dbReference type="GO" id="GO:0006826">
    <property type="term" value="P:iron ion transport"/>
    <property type="evidence" value="ECO:0007669"/>
    <property type="project" value="TreeGrafter"/>
</dbReference>
<feature type="disulfide bond" evidence="8">
    <location>
        <begin position="146"/>
        <end position="162"/>
    </location>
</feature>
<dbReference type="InterPro" id="IPR018195">
    <property type="entry name" value="Transferrin_Fe_BS"/>
</dbReference>
<evidence type="ECO:0000256" key="2">
    <source>
        <dbReference type="ARBA" id="ARBA00022525"/>
    </source>
</evidence>
<dbReference type="GO" id="GO:0019731">
    <property type="term" value="P:antibacterial humoral response"/>
    <property type="evidence" value="ECO:0007669"/>
    <property type="project" value="TreeGrafter"/>
</dbReference>
<dbReference type="Gene3D" id="3.40.190.10">
    <property type="entry name" value="Periplasmic binding protein-like II"/>
    <property type="match status" value="3"/>
</dbReference>
<feature type="disulfide bond" evidence="8">
    <location>
        <begin position="159"/>
        <end position="170"/>
    </location>
</feature>
<evidence type="ECO:0000256" key="4">
    <source>
        <dbReference type="ARBA" id="ARBA00023157"/>
    </source>
</evidence>
<keyword evidence="4 8" id="KW-1015">Disulfide bond</keyword>
<dbReference type="AlphaFoldDB" id="A0A8C7BW37"/>
<name>A0A8C7BW37_NEOVI</name>
<feature type="domain" description="Transferrin-like" evidence="9">
    <location>
        <begin position="338"/>
        <end position="576"/>
    </location>
</feature>
<gene>
    <name evidence="10" type="primary">LOC122910555</name>
</gene>
<dbReference type="PROSITE" id="PS00207">
    <property type="entry name" value="TRANSFERRIN_LIKE_3"/>
    <property type="match status" value="1"/>
</dbReference>
<dbReference type="PROSITE" id="PS00205">
    <property type="entry name" value="TRANSFERRIN_LIKE_1"/>
    <property type="match status" value="1"/>
</dbReference>
<feature type="binding site" evidence="6">
    <location>
        <position position="119"/>
    </location>
    <ligand>
        <name>hydrogencarbonate</name>
        <dbReference type="ChEBI" id="CHEBI:17544"/>
        <label>1</label>
    </ligand>
</feature>
<feature type="disulfide bond" evidence="8">
    <location>
        <begin position="385"/>
        <end position="577"/>
    </location>
</feature>
<dbReference type="Proteomes" id="UP000694425">
    <property type="component" value="Unplaced"/>
</dbReference>
<dbReference type="PROSITE" id="PS00206">
    <property type="entry name" value="TRANSFERRIN_LIKE_2"/>
    <property type="match status" value="1"/>
</dbReference>
<feature type="domain" description="Transferrin-like" evidence="9">
    <location>
        <begin position="1"/>
        <end position="321"/>
    </location>
</feature>
<feature type="disulfide bond" evidence="8">
    <location>
        <begin position="110"/>
        <end position="187"/>
    </location>
</feature>
<dbReference type="SMART" id="SM00094">
    <property type="entry name" value="TR_FER"/>
    <property type="match status" value="2"/>
</dbReference>
<feature type="binding site" evidence="6">
    <location>
        <position position="118"/>
    </location>
    <ligand>
        <name>hydrogencarbonate</name>
        <dbReference type="ChEBI" id="CHEBI:17544"/>
        <label>1</label>
    </ligand>
</feature>
<feature type="disulfide bond" evidence="8">
    <location>
        <begin position="476"/>
        <end position="490"/>
    </location>
</feature>
<dbReference type="PROSITE" id="PS51408">
    <property type="entry name" value="TRANSFERRIN_LIKE_4"/>
    <property type="match status" value="2"/>
</dbReference>
<dbReference type="InterPro" id="IPR001156">
    <property type="entry name" value="Transferrin-like_dom"/>
</dbReference>
<feature type="disulfide bond" evidence="8">
    <location>
        <begin position="406"/>
        <end position="419"/>
    </location>
</feature>
<evidence type="ECO:0000313" key="10">
    <source>
        <dbReference type="Ensembl" id="ENSNVIP00000030347.1"/>
    </source>
</evidence>
<accession>A0A8C7BW37</accession>
<feature type="disulfide bond" evidence="8">
    <location>
        <begin position="1"/>
        <end position="40"/>
    </location>
</feature>
<keyword evidence="3" id="KW-0677">Repeat</keyword>
<reference evidence="10" key="2">
    <citation type="submission" date="2025-09" db="UniProtKB">
        <authorList>
            <consortium name="Ensembl"/>
        </authorList>
    </citation>
    <scope>IDENTIFICATION</scope>
</reference>
<evidence type="ECO:0000256" key="7">
    <source>
        <dbReference type="PIRSR" id="PIRSR002549-3"/>
    </source>
</evidence>
<feature type="disulfide bond" evidence="8">
    <location>
        <begin position="329"/>
        <end position="549"/>
    </location>
</feature>
<evidence type="ECO:0000256" key="3">
    <source>
        <dbReference type="ARBA" id="ARBA00022737"/>
    </source>
</evidence>
<dbReference type="PIRSF" id="PIRSF002549">
    <property type="entry name" value="Transferrin"/>
    <property type="match status" value="1"/>
</dbReference>
<feature type="binding site" evidence="7">
    <location>
        <position position="498"/>
    </location>
    <ligand>
        <name>Fe(3+)</name>
        <dbReference type="ChEBI" id="CHEBI:29034"/>
        <label>1</label>
    </ligand>
</feature>
<evidence type="ECO:0000256" key="8">
    <source>
        <dbReference type="PIRSR" id="PIRSR002549-4"/>
    </source>
</evidence>